<dbReference type="CDD" id="cd13670">
    <property type="entry name" value="PBP2_TRAP_Tp0957_like"/>
    <property type="match status" value="1"/>
</dbReference>
<dbReference type="Pfam" id="PF03480">
    <property type="entry name" value="DctP"/>
    <property type="match status" value="1"/>
</dbReference>
<feature type="signal peptide" evidence="2">
    <location>
        <begin position="1"/>
        <end position="22"/>
    </location>
</feature>
<evidence type="ECO:0000256" key="2">
    <source>
        <dbReference type="SAM" id="SignalP"/>
    </source>
</evidence>
<accession>A0A5S9PDA0</accession>
<dbReference type="AlphaFoldDB" id="A0A5S9PDA0"/>
<keyword evidence="1 2" id="KW-0732">Signal</keyword>
<protein>
    <submittedName>
        <fullName evidence="3">Solute-binding protein</fullName>
    </submittedName>
</protein>
<gene>
    <name evidence="3" type="ORF">OPDIPICF_04396</name>
</gene>
<dbReference type="Proteomes" id="UP000441399">
    <property type="component" value="Unassembled WGS sequence"/>
</dbReference>
<feature type="chain" id="PRO_5025027842" evidence="2">
    <location>
        <begin position="23"/>
        <end position="337"/>
    </location>
</feature>
<dbReference type="Gene3D" id="3.40.190.170">
    <property type="entry name" value="Bacterial extracellular solute-binding protein, family 7"/>
    <property type="match status" value="1"/>
</dbReference>
<name>A0A5S9PDA0_9GAMM</name>
<reference evidence="3 4" key="1">
    <citation type="submission" date="2019-11" db="EMBL/GenBank/DDBJ databases">
        <authorList>
            <person name="Holert J."/>
        </authorList>
    </citation>
    <scope>NUCLEOTIDE SEQUENCE [LARGE SCALE GENOMIC DNA]</scope>
    <source>
        <strain evidence="3">SB11_3</strain>
    </source>
</reference>
<evidence type="ECO:0000256" key="1">
    <source>
        <dbReference type="ARBA" id="ARBA00022729"/>
    </source>
</evidence>
<dbReference type="NCBIfam" id="NF037995">
    <property type="entry name" value="TRAP_S1"/>
    <property type="match status" value="1"/>
</dbReference>
<organism evidence="3 4">
    <name type="scientific">BD1-7 clade bacterium</name>
    <dbReference type="NCBI Taxonomy" id="2029982"/>
    <lineage>
        <taxon>Bacteria</taxon>
        <taxon>Pseudomonadati</taxon>
        <taxon>Pseudomonadota</taxon>
        <taxon>Gammaproteobacteria</taxon>
        <taxon>Cellvibrionales</taxon>
        <taxon>Spongiibacteraceae</taxon>
        <taxon>BD1-7 clade</taxon>
    </lineage>
</organism>
<dbReference type="GO" id="GO:0055085">
    <property type="term" value="P:transmembrane transport"/>
    <property type="evidence" value="ECO:0007669"/>
    <property type="project" value="InterPro"/>
</dbReference>
<dbReference type="PANTHER" id="PTHR33376:SF5">
    <property type="entry name" value="EXTRACYTOPLASMIC SOLUTE RECEPTOR PROTEIN"/>
    <property type="match status" value="1"/>
</dbReference>
<proteinExistence type="predicted"/>
<evidence type="ECO:0000313" key="3">
    <source>
        <dbReference type="EMBL" id="CAA0101597.1"/>
    </source>
</evidence>
<sequence>MRKLFVGGIAAVLISLSSSTLATTFKIATLSPEGSYWMNSMREAGKEIAKRTDKRVRFRFYPGGVMGNDKAVLKKIRIGQLHGAAFSGGALAGLVPNTQVYNLPRTFKSYEEVDFVRQNMDQSVQKDFEDAGFVNFGLAEGGFAYLMSKKPITAATALKDEKVWVPADDPSSDVAVEAFNITPTPLQLGDVLASLQTDLINTVFASPIAAIALQWHTQVDYVTDYPLVYFYALLAIDQKAFNRLSAEDQATVRDVMHAAFKKIDKQNRKDNQEAFKALENQGIKVLQPTAEEAADWEAKSAATRDAFMKTGQVKPETYQQMLKLLEEFRAKQANNGG</sequence>
<dbReference type="PANTHER" id="PTHR33376">
    <property type="match status" value="1"/>
</dbReference>
<keyword evidence="4" id="KW-1185">Reference proteome</keyword>
<dbReference type="InterPro" id="IPR038404">
    <property type="entry name" value="TRAP_DctP_sf"/>
</dbReference>
<dbReference type="OrthoDB" id="5670809at2"/>
<dbReference type="EMBL" id="CACSIO010000007">
    <property type="protein sequence ID" value="CAA0101597.1"/>
    <property type="molecule type" value="Genomic_DNA"/>
</dbReference>
<evidence type="ECO:0000313" key="4">
    <source>
        <dbReference type="Proteomes" id="UP000441399"/>
    </source>
</evidence>
<dbReference type="InterPro" id="IPR018389">
    <property type="entry name" value="DctP_fam"/>
</dbReference>